<dbReference type="InterPro" id="IPR016039">
    <property type="entry name" value="Thiolase-like"/>
</dbReference>
<dbReference type="GO" id="GO:0044550">
    <property type="term" value="P:secondary metabolite biosynthetic process"/>
    <property type="evidence" value="ECO:0007669"/>
    <property type="project" value="TreeGrafter"/>
</dbReference>
<keyword evidence="8 13" id="KW-0443">Lipid metabolism</keyword>
<comment type="subunit">
    <text evidence="13">Homodimer.</text>
</comment>
<dbReference type="FunFam" id="3.40.47.10:FF:000004">
    <property type="entry name" value="3-oxoacyl-[acyl-carrier-protein] synthase 3"/>
    <property type="match status" value="1"/>
</dbReference>
<proteinExistence type="inferred from homology"/>
<feature type="domain" description="Beta-ketoacyl-[acyl-carrier-protein] synthase III N-terminal" evidence="15">
    <location>
        <begin position="107"/>
        <end position="186"/>
    </location>
</feature>
<comment type="similarity">
    <text evidence="2 13">Belongs to the thiolase-like superfamily. FabH family.</text>
</comment>
<evidence type="ECO:0000256" key="10">
    <source>
        <dbReference type="ARBA" id="ARBA00023268"/>
    </source>
</evidence>
<dbReference type="HAMAP" id="MF_01815">
    <property type="entry name" value="FabH"/>
    <property type="match status" value="1"/>
</dbReference>
<dbReference type="InterPro" id="IPR013751">
    <property type="entry name" value="ACP_syn_III_N"/>
</dbReference>
<evidence type="ECO:0000256" key="12">
    <source>
        <dbReference type="ARBA" id="ARBA00051096"/>
    </source>
</evidence>
<evidence type="ECO:0000256" key="7">
    <source>
        <dbReference type="ARBA" id="ARBA00022832"/>
    </source>
</evidence>
<dbReference type="PANTHER" id="PTHR34069">
    <property type="entry name" value="3-OXOACYL-[ACYL-CARRIER-PROTEIN] SYNTHASE 3"/>
    <property type="match status" value="1"/>
</dbReference>
<keyword evidence="5 13" id="KW-0444">Lipid biosynthesis</keyword>
<dbReference type="GO" id="GO:0005737">
    <property type="term" value="C:cytoplasm"/>
    <property type="evidence" value="ECO:0007669"/>
    <property type="project" value="UniProtKB-SubCell"/>
</dbReference>
<gene>
    <name evidence="13 16" type="primary">fabH</name>
    <name evidence="16" type="ORF">SPIRO4BDMA_70307</name>
</gene>
<feature type="active site" evidence="13">
    <location>
        <position position="252"/>
    </location>
</feature>
<dbReference type="SUPFAM" id="SSF53901">
    <property type="entry name" value="Thiolase-like"/>
    <property type="match status" value="1"/>
</dbReference>
<keyword evidence="7 13" id="KW-0276">Fatty acid metabolism</keyword>
<evidence type="ECO:0000256" key="3">
    <source>
        <dbReference type="ARBA" id="ARBA00012333"/>
    </source>
</evidence>
<keyword evidence="11 13" id="KW-0012">Acyltransferase</keyword>
<dbReference type="AlphaFoldDB" id="A0A3P3XV33"/>
<keyword evidence="10 13" id="KW-0511">Multifunctional enzyme</keyword>
<dbReference type="GO" id="GO:0004315">
    <property type="term" value="F:3-oxoacyl-[acyl-carrier-protein] synthase activity"/>
    <property type="evidence" value="ECO:0007669"/>
    <property type="project" value="InterPro"/>
</dbReference>
<dbReference type="GO" id="GO:0006633">
    <property type="term" value="P:fatty acid biosynthetic process"/>
    <property type="evidence" value="ECO:0007669"/>
    <property type="project" value="UniProtKB-UniRule"/>
</dbReference>
<dbReference type="Gene3D" id="3.40.47.10">
    <property type="match status" value="1"/>
</dbReference>
<dbReference type="NCBIfam" id="NF006829">
    <property type="entry name" value="PRK09352.1"/>
    <property type="match status" value="1"/>
</dbReference>
<protein>
    <recommendedName>
        <fullName evidence="3 13">Beta-ketoacyl-[acyl-carrier-protein] synthase III</fullName>
        <shortName evidence="13">Beta-ketoacyl-ACP synthase III</shortName>
        <shortName evidence="13">KAS III</shortName>
        <ecNumber evidence="3 13">2.3.1.180</ecNumber>
    </recommendedName>
    <alternativeName>
        <fullName evidence="13">3-oxoacyl-[acyl-carrier-protein] synthase 3</fullName>
    </alternativeName>
    <alternativeName>
        <fullName evidence="13">3-oxoacyl-[acyl-carrier-protein] synthase III</fullName>
    </alternativeName>
</protein>
<evidence type="ECO:0000256" key="8">
    <source>
        <dbReference type="ARBA" id="ARBA00023098"/>
    </source>
</evidence>
<keyword evidence="4 13" id="KW-0963">Cytoplasm</keyword>
<dbReference type="Pfam" id="PF08545">
    <property type="entry name" value="ACP_syn_III"/>
    <property type="match status" value="1"/>
</dbReference>
<accession>A0A3P3XV33</accession>
<feature type="active site" evidence="13">
    <location>
        <position position="282"/>
    </location>
</feature>
<evidence type="ECO:0000259" key="15">
    <source>
        <dbReference type="Pfam" id="PF08545"/>
    </source>
</evidence>
<evidence type="ECO:0000256" key="1">
    <source>
        <dbReference type="ARBA" id="ARBA00005194"/>
    </source>
</evidence>
<evidence type="ECO:0000313" key="16">
    <source>
        <dbReference type="EMBL" id="SLM19883.1"/>
    </source>
</evidence>
<keyword evidence="9 13" id="KW-0275">Fatty acid biosynthesis</keyword>
<feature type="region of interest" description="ACP-binding" evidence="13">
    <location>
        <begin position="253"/>
        <end position="257"/>
    </location>
</feature>
<sequence length="325" mass="34906">MSVVIRSISSYVPPVRITNEELAARMETTDEWIRSHTGIGARHIAPDGVQTSDMAVSAAQSALEKAKIGTSDIDYIIVATATPDYFGFPATACIVQDKLGAYGAAAFDVTAGCTGFIYALNIASRMLESSHGRHALVIGADGLSRIVDWNDRSTAVLFGDGAGAAVVSRIDEGGRGCLSFILGADGSGAKELYLVQPERTQAFDRQQPVVPVISMNGKKVYDFAVKSITVVIERLLHKTAYRLEDFSWIVPHQANARIVQAAAKRFSIPMDKIYMNIEEYANTSAASIPLALAEMDEKGLLKPNDLVMLVGFGAGLTYGAAVVRW</sequence>
<evidence type="ECO:0000259" key="14">
    <source>
        <dbReference type="Pfam" id="PF08541"/>
    </source>
</evidence>
<dbReference type="Pfam" id="PF08541">
    <property type="entry name" value="ACP_syn_III_C"/>
    <property type="match status" value="1"/>
</dbReference>
<comment type="catalytic activity">
    <reaction evidence="12">
        <text>malonyl-[ACP] + acetyl-CoA + H(+) = 3-oxobutanoyl-[ACP] + CO2 + CoA</text>
        <dbReference type="Rhea" id="RHEA:12080"/>
        <dbReference type="Rhea" id="RHEA-COMP:9623"/>
        <dbReference type="Rhea" id="RHEA-COMP:9625"/>
        <dbReference type="ChEBI" id="CHEBI:15378"/>
        <dbReference type="ChEBI" id="CHEBI:16526"/>
        <dbReference type="ChEBI" id="CHEBI:57287"/>
        <dbReference type="ChEBI" id="CHEBI:57288"/>
        <dbReference type="ChEBI" id="CHEBI:78449"/>
        <dbReference type="ChEBI" id="CHEBI:78450"/>
        <dbReference type="EC" id="2.3.1.180"/>
    </reaction>
    <physiologicalReaction direction="left-to-right" evidence="12">
        <dbReference type="Rhea" id="RHEA:12081"/>
    </physiologicalReaction>
</comment>
<comment type="function">
    <text evidence="13">Catalyzes the condensation reaction of fatty acid synthesis by the addition to an acyl acceptor of two carbons from malonyl-ACP. Catalyzes the first condensation reaction which initiates fatty acid synthesis and may therefore play a role in governing the total rate of fatty acid production. Possesses both acetoacetyl-ACP synthase and acetyl transacylase activities. Its substrate specificity determines the biosynthesis of branched-chain and/or straight-chain of fatty acids.</text>
</comment>
<evidence type="ECO:0000256" key="4">
    <source>
        <dbReference type="ARBA" id="ARBA00022490"/>
    </source>
</evidence>
<reference evidence="16" key="1">
    <citation type="submission" date="2017-02" db="EMBL/GenBank/DDBJ databases">
        <authorList>
            <person name="Regsiter A."/>
            <person name="William W."/>
        </authorList>
    </citation>
    <scope>NUCLEOTIDE SEQUENCE</scope>
    <source>
        <strain evidence="16">BdmA 4</strain>
    </source>
</reference>
<evidence type="ECO:0000256" key="11">
    <source>
        <dbReference type="ARBA" id="ARBA00023315"/>
    </source>
</evidence>
<feature type="active site" evidence="13">
    <location>
        <position position="113"/>
    </location>
</feature>
<dbReference type="NCBIfam" id="TIGR00747">
    <property type="entry name" value="fabH"/>
    <property type="match status" value="1"/>
</dbReference>
<organism evidence="16">
    <name type="scientific">uncultured spirochete</name>
    <dbReference type="NCBI Taxonomy" id="156406"/>
    <lineage>
        <taxon>Bacteria</taxon>
        <taxon>Pseudomonadati</taxon>
        <taxon>Spirochaetota</taxon>
        <taxon>Spirochaetia</taxon>
        <taxon>Spirochaetales</taxon>
        <taxon>environmental samples</taxon>
    </lineage>
</organism>
<dbReference type="PANTHER" id="PTHR34069:SF2">
    <property type="entry name" value="BETA-KETOACYL-[ACYL-CARRIER-PROTEIN] SYNTHASE III"/>
    <property type="match status" value="1"/>
</dbReference>
<dbReference type="EC" id="2.3.1.180" evidence="3 13"/>
<dbReference type="UniPathway" id="UPA00094"/>
<evidence type="ECO:0000256" key="9">
    <source>
        <dbReference type="ARBA" id="ARBA00023160"/>
    </source>
</evidence>
<dbReference type="CDD" id="cd00830">
    <property type="entry name" value="KAS_III"/>
    <property type="match status" value="1"/>
</dbReference>
<dbReference type="EMBL" id="FWDO01000007">
    <property type="protein sequence ID" value="SLM19883.1"/>
    <property type="molecule type" value="Genomic_DNA"/>
</dbReference>
<evidence type="ECO:0000256" key="2">
    <source>
        <dbReference type="ARBA" id="ARBA00008642"/>
    </source>
</evidence>
<evidence type="ECO:0000256" key="13">
    <source>
        <dbReference type="HAMAP-Rule" id="MF_01815"/>
    </source>
</evidence>
<feature type="domain" description="Beta-ketoacyl-[acyl-carrier-protein] synthase III C-terminal" evidence="14">
    <location>
        <begin position="236"/>
        <end position="325"/>
    </location>
</feature>
<evidence type="ECO:0000256" key="6">
    <source>
        <dbReference type="ARBA" id="ARBA00022679"/>
    </source>
</evidence>
<comment type="domain">
    <text evidence="13">The last Arg residue of the ACP-binding site is essential for the weak association between ACP/AcpP and FabH.</text>
</comment>
<keyword evidence="6 13" id="KW-0808">Transferase</keyword>
<comment type="pathway">
    <text evidence="1 13">Lipid metabolism; fatty acid biosynthesis.</text>
</comment>
<dbReference type="InterPro" id="IPR013747">
    <property type="entry name" value="ACP_syn_III_C"/>
</dbReference>
<comment type="subcellular location">
    <subcellularLocation>
        <location evidence="13">Cytoplasm</location>
    </subcellularLocation>
</comment>
<dbReference type="InterPro" id="IPR004655">
    <property type="entry name" value="FabH"/>
</dbReference>
<dbReference type="GO" id="GO:0033818">
    <property type="term" value="F:beta-ketoacyl-acyl-carrier-protein synthase III activity"/>
    <property type="evidence" value="ECO:0007669"/>
    <property type="project" value="UniProtKB-UniRule"/>
</dbReference>
<evidence type="ECO:0000256" key="5">
    <source>
        <dbReference type="ARBA" id="ARBA00022516"/>
    </source>
</evidence>
<name>A0A3P3XV33_9SPIR</name>